<sequence length="544" mass="61294">MKINIKHLVIVAFTSTLLISCSKFLEIESKSQVSDNTLWSTSANADLFLNNIYAGLSGPFTTDDPGENWTDNSMASRVGPLSRNLIALSQYAPNNSPSEWGQYNNVRKANLFIEKVTESELPEDWKKIRLAEARFLRAYYYSKLWMSHGGIPLVLNVLNINEQGDAVFQPRNTAQETFQFIVDECASIAADLPIDVEAGRASRGSALTLKGWVELVWASPLFNSNNDVSKWQAAAKTNKEVIDLKAYSLFPDYNTLHFEENNNNSEVIFDKQYLGGTGLGSSREGLQGPWRVGGTQRSWGNVNPTQELVDEYAMSNGLPIDDPASGYNPQKPYENREKRFYQSIIYDGSEWLGFEMVMRQGVGSPNATDLSDVNEATNTGYSLRKGLNPVYAINGPNQQNSGNFVIFRYAEVLLSYAEAENESVGPTPGVYDAINQIRKRSELPPLKAGLSKDEMRKAIHRERRVELAFEEKRWSDLIRLRLAEKNLNGQMHGMLIQRENNIWVYKIIPAPGGQRQFFANKNYFLPIPQSAIDRNPQITQNPNY</sequence>
<evidence type="ECO:0000256" key="2">
    <source>
        <dbReference type="ARBA" id="ARBA00006275"/>
    </source>
</evidence>
<dbReference type="Pfam" id="PF07980">
    <property type="entry name" value="SusD_RagB"/>
    <property type="match status" value="1"/>
</dbReference>
<keyword evidence="9" id="KW-1185">Reference proteome</keyword>
<dbReference type="InterPro" id="IPR033985">
    <property type="entry name" value="SusD-like_N"/>
</dbReference>
<proteinExistence type="inferred from homology"/>
<dbReference type="InterPro" id="IPR012944">
    <property type="entry name" value="SusD_RagB_dom"/>
</dbReference>
<comment type="subcellular location">
    <subcellularLocation>
        <location evidence="1">Cell outer membrane</location>
    </subcellularLocation>
</comment>
<feature type="domain" description="SusD-like N-terminal" evidence="7">
    <location>
        <begin position="23"/>
        <end position="196"/>
    </location>
</feature>
<keyword evidence="3" id="KW-0732">Signal</keyword>
<dbReference type="PROSITE" id="PS51257">
    <property type="entry name" value="PROKAR_LIPOPROTEIN"/>
    <property type="match status" value="1"/>
</dbReference>
<evidence type="ECO:0000256" key="1">
    <source>
        <dbReference type="ARBA" id="ARBA00004442"/>
    </source>
</evidence>
<organism evidence="8 9">
    <name type="scientific">Sphingobacterium daejeonense</name>
    <dbReference type="NCBI Taxonomy" id="371142"/>
    <lineage>
        <taxon>Bacteria</taxon>
        <taxon>Pseudomonadati</taxon>
        <taxon>Bacteroidota</taxon>
        <taxon>Sphingobacteriia</taxon>
        <taxon>Sphingobacteriales</taxon>
        <taxon>Sphingobacteriaceae</taxon>
        <taxon>Sphingobacterium</taxon>
    </lineage>
</organism>
<evidence type="ECO:0000256" key="5">
    <source>
        <dbReference type="ARBA" id="ARBA00023237"/>
    </source>
</evidence>
<keyword evidence="5" id="KW-0998">Cell outer membrane</keyword>
<evidence type="ECO:0000256" key="4">
    <source>
        <dbReference type="ARBA" id="ARBA00023136"/>
    </source>
</evidence>
<feature type="domain" description="RagB/SusD" evidence="6">
    <location>
        <begin position="266"/>
        <end position="544"/>
    </location>
</feature>
<gene>
    <name evidence="8" type="ORF">ACFQ2C_13090</name>
</gene>
<accession>A0ABW3RPD1</accession>
<comment type="similarity">
    <text evidence="2">Belongs to the SusD family.</text>
</comment>
<evidence type="ECO:0000256" key="3">
    <source>
        <dbReference type="ARBA" id="ARBA00022729"/>
    </source>
</evidence>
<evidence type="ECO:0000259" key="7">
    <source>
        <dbReference type="Pfam" id="PF14322"/>
    </source>
</evidence>
<protein>
    <submittedName>
        <fullName evidence="8">RagB/SusD family nutrient uptake outer membrane protein</fullName>
    </submittedName>
</protein>
<dbReference type="Gene3D" id="1.25.40.390">
    <property type="match status" value="1"/>
</dbReference>
<dbReference type="Proteomes" id="UP001597205">
    <property type="component" value="Unassembled WGS sequence"/>
</dbReference>
<dbReference type="InterPro" id="IPR011990">
    <property type="entry name" value="TPR-like_helical_dom_sf"/>
</dbReference>
<evidence type="ECO:0000313" key="9">
    <source>
        <dbReference type="Proteomes" id="UP001597205"/>
    </source>
</evidence>
<keyword evidence="4" id="KW-0472">Membrane</keyword>
<dbReference type="RefSeq" id="WP_260030134.1">
    <property type="nucleotide sequence ID" value="NZ_JALXMZ010000005.1"/>
</dbReference>
<comment type="caution">
    <text evidence="8">The sequence shown here is derived from an EMBL/GenBank/DDBJ whole genome shotgun (WGS) entry which is preliminary data.</text>
</comment>
<evidence type="ECO:0000313" key="8">
    <source>
        <dbReference type="EMBL" id="MFD1166543.1"/>
    </source>
</evidence>
<dbReference type="Pfam" id="PF14322">
    <property type="entry name" value="SusD-like_3"/>
    <property type="match status" value="1"/>
</dbReference>
<evidence type="ECO:0000259" key="6">
    <source>
        <dbReference type="Pfam" id="PF07980"/>
    </source>
</evidence>
<name>A0ABW3RPD1_9SPHI</name>
<dbReference type="SUPFAM" id="SSF48452">
    <property type="entry name" value="TPR-like"/>
    <property type="match status" value="1"/>
</dbReference>
<reference evidence="9" key="1">
    <citation type="journal article" date="2019" name="Int. J. Syst. Evol. Microbiol.">
        <title>The Global Catalogue of Microorganisms (GCM) 10K type strain sequencing project: providing services to taxonomists for standard genome sequencing and annotation.</title>
        <authorList>
            <consortium name="The Broad Institute Genomics Platform"/>
            <consortium name="The Broad Institute Genome Sequencing Center for Infectious Disease"/>
            <person name="Wu L."/>
            <person name="Ma J."/>
        </authorList>
    </citation>
    <scope>NUCLEOTIDE SEQUENCE [LARGE SCALE GENOMIC DNA]</scope>
    <source>
        <strain evidence="9">CCUG 52468</strain>
    </source>
</reference>
<dbReference type="EMBL" id="JBHTKY010000020">
    <property type="protein sequence ID" value="MFD1166543.1"/>
    <property type="molecule type" value="Genomic_DNA"/>
</dbReference>